<protein>
    <submittedName>
        <fullName evidence="2">Uncharacterized protein</fullName>
    </submittedName>
</protein>
<feature type="region of interest" description="Disordered" evidence="1">
    <location>
        <begin position="1"/>
        <end position="88"/>
    </location>
</feature>
<dbReference type="Proteomes" id="UP000054498">
    <property type="component" value="Unassembled WGS sequence"/>
</dbReference>
<evidence type="ECO:0000256" key="1">
    <source>
        <dbReference type="SAM" id="MobiDB-lite"/>
    </source>
</evidence>
<feature type="region of interest" description="Disordered" evidence="1">
    <location>
        <begin position="102"/>
        <end position="136"/>
    </location>
</feature>
<dbReference type="KEGG" id="mng:MNEG_4036"/>
<gene>
    <name evidence="2" type="ORF">MNEG_4036</name>
</gene>
<dbReference type="RefSeq" id="XP_013902940.1">
    <property type="nucleotide sequence ID" value="XM_014047486.1"/>
</dbReference>
<feature type="compositionally biased region" description="Polar residues" evidence="1">
    <location>
        <begin position="16"/>
        <end position="27"/>
    </location>
</feature>
<reference evidence="2 3" key="1">
    <citation type="journal article" date="2013" name="BMC Genomics">
        <title>Reconstruction of the lipid metabolism for the microalga Monoraphidium neglectum from its genome sequence reveals characteristics suitable for biofuel production.</title>
        <authorList>
            <person name="Bogen C."/>
            <person name="Al-Dilaimi A."/>
            <person name="Albersmeier A."/>
            <person name="Wichmann J."/>
            <person name="Grundmann M."/>
            <person name="Rupp O."/>
            <person name="Lauersen K.J."/>
            <person name="Blifernez-Klassen O."/>
            <person name="Kalinowski J."/>
            <person name="Goesmann A."/>
            <person name="Mussgnug J.H."/>
            <person name="Kruse O."/>
        </authorList>
    </citation>
    <scope>NUCLEOTIDE SEQUENCE [LARGE SCALE GENOMIC DNA]</scope>
    <source>
        <strain evidence="2 3">SAG 48.87</strain>
    </source>
</reference>
<dbReference type="AlphaFoldDB" id="A0A0D2NFL5"/>
<evidence type="ECO:0000313" key="2">
    <source>
        <dbReference type="EMBL" id="KIZ03921.1"/>
    </source>
</evidence>
<proteinExistence type="predicted"/>
<organism evidence="2 3">
    <name type="scientific">Monoraphidium neglectum</name>
    <dbReference type="NCBI Taxonomy" id="145388"/>
    <lineage>
        <taxon>Eukaryota</taxon>
        <taxon>Viridiplantae</taxon>
        <taxon>Chlorophyta</taxon>
        <taxon>core chlorophytes</taxon>
        <taxon>Chlorophyceae</taxon>
        <taxon>CS clade</taxon>
        <taxon>Sphaeropleales</taxon>
        <taxon>Selenastraceae</taxon>
        <taxon>Monoraphidium</taxon>
    </lineage>
</organism>
<dbReference type="EMBL" id="KK100758">
    <property type="protein sequence ID" value="KIZ03921.1"/>
    <property type="molecule type" value="Genomic_DNA"/>
</dbReference>
<feature type="compositionally biased region" description="Low complexity" evidence="1">
    <location>
        <begin position="36"/>
        <end position="68"/>
    </location>
</feature>
<keyword evidence="3" id="KW-1185">Reference proteome</keyword>
<sequence>MEQQSIPATQDRASEKQGQGVQPSASGAESAAARPGVSGFAAGAGAARADEAQPPSSDPAGSAPSAPGDVHRASLLAPERAAGGSAEEVAAANPGLAKALPAATGGAAVGRGEEAGGGGIARERGDQGVPLVLSDGSGMEVPELAVQAGWGEGV</sequence>
<evidence type="ECO:0000313" key="3">
    <source>
        <dbReference type="Proteomes" id="UP000054498"/>
    </source>
</evidence>
<accession>A0A0D2NFL5</accession>
<dbReference type="GeneID" id="25736914"/>
<name>A0A0D2NFL5_9CHLO</name>